<dbReference type="Proteomes" id="UP001500984">
    <property type="component" value="Unassembled WGS sequence"/>
</dbReference>
<name>A0ABN2W9Z4_9MICO</name>
<keyword evidence="4 8" id="KW-0812">Transmembrane</keyword>
<evidence type="ECO:0000313" key="10">
    <source>
        <dbReference type="EMBL" id="GAA2087489.1"/>
    </source>
</evidence>
<evidence type="ECO:0000256" key="8">
    <source>
        <dbReference type="SAM" id="Phobius"/>
    </source>
</evidence>
<comment type="subcellular location">
    <subcellularLocation>
        <location evidence="1">Cell membrane</location>
        <topology evidence="1">Multi-pass membrane protein</topology>
    </subcellularLocation>
</comment>
<feature type="region of interest" description="Disordered" evidence="7">
    <location>
        <begin position="286"/>
        <end position="321"/>
    </location>
</feature>
<evidence type="ECO:0000256" key="4">
    <source>
        <dbReference type="ARBA" id="ARBA00022692"/>
    </source>
</evidence>
<dbReference type="SUPFAM" id="SSF103481">
    <property type="entry name" value="Multidrug resistance efflux transporter EmrE"/>
    <property type="match status" value="2"/>
</dbReference>
<accession>A0ABN2W9Z4</accession>
<feature type="transmembrane region" description="Helical" evidence="8">
    <location>
        <begin position="81"/>
        <end position="102"/>
    </location>
</feature>
<feature type="transmembrane region" description="Helical" evidence="8">
    <location>
        <begin position="261"/>
        <end position="280"/>
    </location>
</feature>
<evidence type="ECO:0000256" key="2">
    <source>
        <dbReference type="ARBA" id="ARBA00007362"/>
    </source>
</evidence>
<evidence type="ECO:0000259" key="9">
    <source>
        <dbReference type="Pfam" id="PF00892"/>
    </source>
</evidence>
<evidence type="ECO:0000256" key="7">
    <source>
        <dbReference type="SAM" id="MobiDB-lite"/>
    </source>
</evidence>
<dbReference type="Pfam" id="PF00892">
    <property type="entry name" value="EamA"/>
    <property type="match status" value="2"/>
</dbReference>
<keyword evidence="11" id="KW-1185">Reference proteome</keyword>
<feature type="transmembrane region" description="Helical" evidence="8">
    <location>
        <begin position="138"/>
        <end position="158"/>
    </location>
</feature>
<keyword evidence="5 8" id="KW-1133">Transmembrane helix</keyword>
<feature type="transmembrane region" description="Helical" evidence="8">
    <location>
        <begin position="170"/>
        <end position="192"/>
    </location>
</feature>
<feature type="transmembrane region" description="Helical" evidence="8">
    <location>
        <begin position="21"/>
        <end position="42"/>
    </location>
</feature>
<feature type="transmembrane region" description="Helical" evidence="8">
    <location>
        <begin position="114"/>
        <end position="132"/>
    </location>
</feature>
<dbReference type="InterPro" id="IPR051258">
    <property type="entry name" value="Diverse_Substrate_Transporter"/>
</dbReference>
<dbReference type="InterPro" id="IPR037185">
    <property type="entry name" value="EmrE-like"/>
</dbReference>
<sequence>MGGALCLSVSAILVKLAGVDAATTAMLRCALAVLVLVPLAIGEQRRRGCLSRPGIGWAAIAGVALGIDYAAWTAAIYQVGAGISTVLINVQVIVLPLLALFIDREPIARRFLRALPLMLLGMSFVGGIWDVAALGMRTVTGTLLGLLAGLSYGAYLFLTRRAALDEPGRVIQPLTWATASAAVTTALLATFTGGPRLTGIGVRSWMLLIVLAVLGQVVAWLLVHHGSARLVPTTTAALLLVQPVLALALSAAVLSEHPTRLQILGAIIVIAAVAVANGLFRRRTEIQPGRTKPQPVHTDDAGITRFRDSTGPSPRRGDGPF</sequence>
<evidence type="ECO:0000256" key="3">
    <source>
        <dbReference type="ARBA" id="ARBA00022475"/>
    </source>
</evidence>
<comment type="similarity">
    <text evidence="2">Belongs to the EamA transporter family.</text>
</comment>
<dbReference type="PANTHER" id="PTHR42920:SF11">
    <property type="entry name" value="INNER MEMBRANE PROTEIN YTFF"/>
    <property type="match status" value="1"/>
</dbReference>
<feature type="domain" description="EamA" evidence="9">
    <location>
        <begin position="140"/>
        <end position="276"/>
    </location>
</feature>
<feature type="transmembrane region" description="Helical" evidence="8">
    <location>
        <begin position="204"/>
        <end position="223"/>
    </location>
</feature>
<feature type="domain" description="EamA" evidence="9">
    <location>
        <begin position="2"/>
        <end position="125"/>
    </location>
</feature>
<evidence type="ECO:0000313" key="11">
    <source>
        <dbReference type="Proteomes" id="UP001500984"/>
    </source>
</evidence>
<gene>
    <name evidence="10" type="ORF">GCM10009823_01880</name>
</gene>
<proteinExistence type="inferred from homology"/>
<reference evidence="10 11" key="1">
    <citation type="journal article" date="2019" name="Int. J. Syst. Evol. Microbiol.">
        <title>The Global Catalogue of Microorganisms (GCM) 10K type strain sequencing project: providing services to taxonomists for standard genome sequencing and annotation.</title>
        <authorList>
            <consortium name="The Broad Institute Genomics Platform"/>
            <consortium name="The Broad Institute Genome Sequencing Center for Infectious Disease"/>
            <person name="Wu L."/>
            <person name="Ma J."/>
        </authorList>
    </citation>
    <scope>NUCLEOTIDE SEQUENCE [LARGE SCALE GENOMIC DNA]</scope>
    <source>
        <strain evidence="10 11">JCM 15900</strain>
    </source>
</reference>
<organism evidence="10 11">
    <name type="scientific">Brevibacterium salitolerans</name>
    <dbReference type="NCBI Taxonomy" id="1403566"/>
    <lineage>
        <taxon>Bacteria</taxon>
        <taxon>Bacillati</taxon>
        <taxon>Actinomycetota</taxon>
        <taxon>Actinomycetes</taxon>
        <taxon>Micrococcales</taxon>
        <taxon>Brevibacteriaceae</taxon>
        <taxon>Brevibacterium</taxon>
    </lineage>
</organism>
<dbReference type="PANTHER" id="PTHR42920">
    <property type="entry name" value="OS03G0707200 PROTEIN-RELATED"/>
    <property type="match status" value="1"/>
</dbReference>
<comment type="caution">
    <text evidence="10">The sequence shown here is derived from an EMBL/GenBank/DDBJ whole genome shotgun (WGS) entry which is preliminary data.</text>
</comment>
<evidence type="ECO:0000256" key="5">
    <source>
        <dbReference type="ARBA" id="ARBA00022989"/>
    </source>
</evidence>
<feature type="transmembrane region" description="Helical" evidence="8">
    <location>
        <begin position="235"/>
        <end position="255"/>
    </location>
</feature>
<feature type="compositionally biased region" description="Basic and acidic residues" evidence="7">
    <location>
        <begin position="297"/>
        <end position="308"/>
    </location>
</feature>
<protein>
    <submittedName>
        <fullName evidence="10">DMT family transporter</fullName>
    </submittedName>
</protein>
<keyword evidence="6 8" id="KW-0472">Membrane</keyword>
<evidence type="ECO:0000256" key="1">
    <source>
        <dbReference type="ARBA" id="ARBA00004651"/>
    </source>
</evidence>
<evidence type="ECO:0000256" key="6">
    <source>
        <dbReference type="ARBA" id="ARBA00023136"/>
    </source>
</evidence>
<feature type="transmembrane region" description="Helical" evidence="8">
    <location>
        <begin position="54"/>
        <end position="75"/>
    </location>
</feature>
<dbReference type="EMBL" id="BAAAPZ010000002">
    <property type="protein sequence ID" value="GAA2087489.1"/>
    <property type="molecule type" value="Genomic_DNA"/>
</dbReference>
<dbReference type="InterPro" id="IPR000620">
    <property type="entry name" value="EamA_dom"/>
</dbReference>
<keyword evidence="3" id="KW-1003">Cell membrane</keyword>